<dbReference type="PANTHER" id="PTHR34107">
    <property type="entry name" value="SLL0198 PROTEIN-RELATED"/>
    <property type="match status" value="1"/>
</dbReference>
<dbReference type="AlphaFoldDB" id="A0A1J1JM06"/>
<name>A0A1J1JM06_PLAAG</name>
<dbReference type="EMBL" id="LO018304">
    <property type="protein sequence ID" value="CUM61999.1"/>
    <property type="molecule type" value="Genomic_DNA"/>
</dbReference>
<dbReference type="Pfam" id="PF05685">
    <property type="entry name" value="Uma2"/>
    <property type="match status" value="1"/>
</dbReference>
<sequence>MTQTPVKLTFEEYLTYDDGTDNRYELEDGVLIPMTPASPIHSDIIELLYDSFKAEIKRLGLDWKVKQGDVGIRTRLSRSRQPDIAIIQAEDWRRLRHFKKSAILEVPALLVVEVVSPGEDNENRDYVKKMTEYEEFGIAEYWIIDPLIEQVMINFLMNGSYQNTIFTGQQRIISQLFPDLNLTVEQIFMAE</sequence>
<dbReference type="Proteomes" id="UP001153761">
    <property type="component" value="Chromosome"/>
</dbReference>
<gene>
    <name evidence="2" type="ORF">PANO66_00296</name>
    <name evidence="3" type="ORF">PLAM_4033</name>
</gene>
<proteinExistence type="predicted"/>
<dbReference type="PANTHER" id="PTHR34107:SF2">
    <property type="entry name" value="SLL0888 PROTEIN"/>
    <property type="match status" value="1"/>
</dbReference>
<organism evidence="3">
    <name type="scientific">Planktothrix agardhii</name>
    <name type="common">Oscillatoria agardhii</name>
    <dbReference type="NCBI Taxonomy" id="1160"/>
    <lineage>
        <taxon>Bacteria</taxon>
        <taxon>Bacillati</taxon>
        <taxon>Cyanobacteriota</taxon>
        <taxon>Cyanophyceae</taxon>
        <taxon>Oscillatoriophycideae</taxon>
        <taxon>Oscillatoriales</taxon>
        <taxon>Microcoleaceae</taxon>
        <taxon>Planktothrix</taxon>
    </lineage>
</organism>
<dbReference type="Gene3D" id="3.90.1570.10">
    <property type="entry name" value="tt1808, chain A"/>
    <property type="match status" value="1"/>
</dbReference>
<feature type="domain" description="Putative restriction endonuclease" evidence="1">
    <location>
        <begin position="10"/>
        <end position="185"/>
    </location>
</feature>
<protein>
    <recommendedName>
        <fullName evidence="1">Putative restriction endonuclease domain-containing protein</fullName>
    </recommendedName>
</protein>
<accession>A0A1J1JM06</accession>
<dbReference type="CDD" id="cd06260">
    <property type="entry name" value="DUF820-like"/>
    <property type="match status" value="1"/>
</dbReference>
<evidence type="ECO:0000259" key="1">
    <source>
        <dbReference type="Pfam" id="PF05685"/>
    </source>
</evidence>
<dbReference type="GeneID" id="77290001"/>
<dbReference type="InterPro" id="IPR008538">
    <property type="entry name" value="Uma2"/>
</dbReference>
<dbReference type="RefSeq" id="WP_227351208.1">
    <property type="nucleotide sequence ID" value="NZ_JBAVBW010000129.1"/>
</dbReference>
<evidence type="ECO:0000313" key="3">
    <source>
        <dbReference type="EMBL" id="CUM61999.1"/>
    </source>
</evidence>
<dbReference type="InterPro" id="IPR011335">
    <property type="entry name" value="Restrct_endonuc-II-like"/>
</dbReference>
<dbReference type="EMBL" id="LR882963">
    <property type="protein sequence ID" value="CAD5914874.1"/>
    <property type="molecule type" value="Genomic_DNA"/>
</dbReference>
<evidence type="ECO:0000313" key="2">
    <source>
        <dbReference type="EMBL" id="CAD5914874.1"/>
    </source>
</evidence>
<reference evidence="3" key="1">
    <citation type="submission" date="2015-09" db="EMBL/GenBank/DDBJ databases">
        <authorList>
            <person name="Jackson K.R."/>
            <person name="Lunt B.L."/>
            <person name="Fisher J.N.B."/>
            <person name="Gardner A.V."/>
            <person name="Bailey M.E."/>
            <person name="Deus L.M."/>
            <person name="Earl A.S."/>
            <person name="Gibby P.D."/>
            <person name="Hartmann K.A."/>
            <person name="Liu J.E."/>
            <person name="Manci A.M."/>
            <person name="Nielsen D.A."/>
            <person name="Solomon M.B."/>
            <person name="Breakwell D.P."/>
            <person name="Burnett S.H."/>
            <person name="Grose J.H."/>
        </authorList>
    </citation>
    <scope>NUCLEOTIDE SEQUENCE</scope>
    <source>
        <strain evidence="3">7805</strain>
    </source>
</reference>
<dbReference type="SUPFAM" id="SSF52980">
    <property type="entry name" value="Restriction endonuclease-like"/>
    <property type="match status" value="1"/>
</dbReference>
<reference evidence="2" key="2">
    <citation type="submission" date="2020-09" db="EMBL/GenBank/DDBJ databases">
        <authorList>
            <person name="Blom J."/>
        </authorList>
    </citation>
    <scope>NUCLEOTIDE SEQUENCE</scope>
    <source>
        <strain evidence="2">No.66</strain>
    </source>
</reference>
<dbReference type="InterPro" id="IPR012296">
    <property type="entry name" value="Nuclease_put_TT1808"/>
</dbReference>